<reference evidence="1" key="1">
    <citation type="journal article" date="2015" name="Front. Microbiol.">
        <title>Combining genomic sequencing methods to explore viral diversity and reveal potential virus-host interactions.</title>
        <authorList>
            <person name="Chow C.E."/>
            <person name="Winget D.M."/>
            <person name="White R.A.III."/>
            <person name="Hallam S.J."/>
            <person name="Suttle C.A."/>
        </authorList>
    </citation>
    <scope>NUCLEOTIDE SEQUENCE</scope>
    <source>
        <strain evidence="1">Oxic3_4</strain>
    </source>
</reference>
<reference evidence="1" key="2">
    <citation type="submission" date="2015-03" db="EMBL/GenBank/DDBJ databases">
        <authorList>
            <person name="Chow C.-E.T."/>
            <person name="Winget D.M."/>
            <person name="White R.A.III."/>
            <person name="Hallam S.J."/>
            <person name="Suttle C.A."/>
        </authorList>
    </citation>
    <scope>NUCLEOTIDE SEQUENCE</scope>
    <source>
        <strain evidence="1">Oxic3_4</strain>
    </source>
</reference>
<protein>
    <submittedName>
        <fullName evidence="1">Tail tubular protein B</fullName>
    </submittedName>
</protein>
<name>A0A0F7LCB2_9VIRU</name>
<organism evidence="1">
    <name type="scientific">uncultured marine virus</name>
    <dbReference type="NCBI Taxonomy" id="186617"/>
    <lineage>
        <taxon>Viruses</taxon>
        <taxon>environmental samples</taxon>
    </lineage>
</organism>
<accession>A0A0F7LCB2</accession>
<evidence type="ECO:0000313" key="1">
    <source>
        <dbReference type="EMBL" id="AKH48892.1"/>
    </source>
</evidence>
<proteinExistence type="predicted"/>
<dbReference type="EMBL" id="KR029610">
    <property type="protein sequence ID" value="AKH48892.1"/>
    <property type="molecule type" value="Genomic_DNA"/>
</dbReference>
<sequence length="66" mass="6791">MAAVLLSVLAGAALALALSNRGALLKLTERVAVPVQASCSISQVVGHRYLGSGWVDLVDADDNQQS</sequence>